<proteinExistence type="inferred from homology"/>
<reference evidence="15" key="1">
    <citation type="submission" date="2020-10" db="EMBL/GenBank/DDBJ databases">
        <authorList>
            <person name="Han B."/>
            <person name="Lu T."/>
            <person name="Zhao Q."/>
            <person name="Huang X."/>
            <person name="Zhao Y."/>
        </authorList>
    </citation>
    <scope>NUCLEOTIDE SEQUENCE</scope>
</reference>
<dbReference type="AlphaFoldDB" id="A0A811M6Q7"/>
<dbReference type="PANTHER" id="PTHR24326:SF300">
    <property type="entry name" value="HOMEOBOX-LEUCINE ZIPPER PROTEIN HOX13"/>
    <property type="match status" value="1"/>
</dbReference>
<dbReference type="Pfam" id="PF02183">
    <property type="entry name" value="HALZ"/>
    <property type="match status" value="1"/>
</dbReference>
<comment type="subcellular location">
    <subcellularLocation>
        <location evidence="1 9 10">Nucleus</location>
    </subcellularLocation>
</comment>
<gene>
    <name evidence="15" type="ORF">NCGR_LOCUS700</name>
</gene>
<keyword evidence="2 11" id="KW-0805">Transcription regulation</keyword>
<dbReference type="InterPro" id="IPR003106">
    <property type="entry name" value="Leu_zip_homeo"/>
</dbReference>
<evidence type="ECO:0000259" key="14">
    <source>
        <dbReference type="PROSITE" id="PS50071"/>
    </source>
</evidence>
<sequence>MKRQSRRPTSSRESPETGEKLAAFAEEETLTARKMEPDEAEMDDVEDEEELAGGRGAARSSCGLGEKKRRLLQEQVRALERCFETNNKLDPDRKARIARDLALQPRQVAVWFQNRRARWKTKTLERDFAALRARHDALRADCDALRRDKDALAAEVCDFCHRRSAVYSLVLSGANLSLTDVSFRRARGPQIRELRQKLLSKAPEAAVKLEATTGNDTAEERQTTAGAPPAGVCKDGSSDSDSSVVFNDVEASPYSGAAFEQPAFVGFGAPFLDTSAAAPTGCSSPPVFETKWQHGPMTYHFDSYKPCAGYGFTEEWLGSSDVIGNDGAAGFFSEDHASSLNFSWCASGGVQGWE</sequence>
<dbReference type="Pfam" id="PF00046">
    <property type="entry name" value="Homeodomain"/>
    <property type="match status" value="1"/>
</dbReference>
<dbReference type="PANTHER" id="PTHR24326">
    <property type="entry name" value="HOMEOBOX-LEUCINE ZIPPER PROTEIN"/>
    <property type="match status" value="1"/>
</dbReference>
<dbReference type="SUPFAM" id="SSF46689">
    <property type="entry name" value="Homeodomain-like"/>
    <property type="match status" value="1"/>
</dbReference>
<keyword evidence="16" id="KW-1185">Reference proteome</keyword>
<dbReference type="InterPro" id="IPR009057">
    <property type="entry name" value="Homeodomain-like_sf"/>
</dbReference>
<evidence type="ECO:0000256" key="13">
    <source>
        <dbReference type="SAM" id="MobiDB-lite"/>
    </source>
</evidence>
<evidence type="ECO:0000256" key="7">
    <source>
        <dbReference type="ARBA" id="ARBA00025748"/>
    </source>
</evidence>
<comment type="caution">
    <text evidence="15">The sequence shown here is derived from an EMBL/GenBank/DDBJ whole genome shotgun (WGS) entry which is preliminary data.</text>
</comment>
<feature type="compositionally biased region" description="Acidic residues" evidence="13">
    <location>
        <begin position="38"/>
        <end position="51"/>
    </location>
</feature>
<evidence type="ECO:0000256" key="8">
    <source>
        <dbReference type="ARBA" id="ARBA00037260"/>
    </source>
</evidence>
<evidence type="ECO:0000256" key="9">
    <source>
        <dbReference type="PROSITE-ProRule" id="PRU00108"/>
    </source>
</evidence>
<evidence type="ECO:0000256" key="2">
    <source>
        <dbReference type="ARBA" id="ARBA00023015"/>
    </source>
</evidence>
<evidence type="ECO:0000256" key="1">
    <source>
        <dbReference type="ARBA" id="ARBA00004123"/>
    </source>
</evidence>
<evidence type="ECO:0000313" key="15">
    <source>
        <dbReference type="EMBL" id="CAD6202411.1"/>
    </source>
</evidence>
<dbReference type="FunFam" id="1.10.10.60:FF:000242">
    <property type="entry name" value="Homeobox-leucine zipper protein HOX13"/>
    <property type="match status" value="1"/>
</dbReference>
<evidence type="ECO:0000256" key="4">
    <source>
        <dbReference type="ARBA" id="ARBA00023155"/>
    </source>
</evidence>
<feature type="region of interest" description="Disordered" evidence="13">
    <location>
        <begin position="25"/>
        <end position="59"/>
    </location>
</feature>
<organism evidence="15 16">
    <name type="scientific">Miscanthus lutarioriparius</name>
    <dbReference type="NCBI Taxonomy" id="422564"/>
    <lineage>
        <taxon>Eukaryota</taxon>
        <taxon>Viridiplantae</taxon>
        <taxon>Streptophyta</taxon>
        <taxon>Embryophyta</taxon>
        <taxon>Tracheophyta</taxon>
        <taxon>Spermatophyta</taxon>
        <taxon>Magnoliopsida</taxon>
        <taxon>Liliopsida</taxon>
        <taxon>Poales</taxon>
        <taxon>Poaceae</taxon>
        <taxon>PACMAD clade</taxon>
        <taxon>Panicoideae</taxon>
        <taxon>Andropogonodae</taxon>
        <taxon>Andropogoneae</taxon>
        <taxon>Saccharinae</taxon>
        <taxon>Miscanthus</taxon>
    </lineage>
</organism>
<keyword evidence="6 9" id="KW-0539">Nucleus</keyword>
<dbReference type="CDD" id="cd00086">
    <property type="entry name" value="homeodomain"/>
    <property type="match status" value="1"/>
</dbReference>
<dbReference type="PROSITE" id="PS00027">
    <property type="entry name" value="HOMEOBOX_1"/>
    <property type="match status" value="1"/>
</dbReference>
<name>A0A811M6Q7_9POAL</name>
<comment type="function">
    <text evidence="11">Transcription factor.</text>
</comment>
<accession>A0A811M6Q7</accession>
<evidence type="ECO:0000256" key="5">
    <source>
        <dbReference type="ARBA" id="ARBA00023163"/>
    </source>
</evidence>
<feature type="domain" description="Homeobox" evidence="14">
    <location>
        <begin position="66"/>
        <end position="122"/>
    </location>
</feature>
<evidence type="ECO:0000313" key="16">
    <source>
        <dbReference type="Proteomes" id="UP000604825"/>
    </source>
</evidence>
<dbReference type="SMART" id="SM00389">
    <property type="entry name" value="HOX"/>
    <property type="match status" value="1"/>
</dbReference>
<dbReference type="GO" id="GO:0005634">
    <property type="term" value="C:nucleus"/>
    <property type="evidence" value="ECO:0007669"/>
    <property type="project" value="UniProtKB-SubCell"/>
</dbReference>
<dbReference type="GO" id="GO:0000981">
    <property type="term" value="F:DNA-binding transcription factor activity, RNA polymerase II-specific"/>
    <property type="evidence" value="ECO:0007669"/>
    <property type="project" value="UniProtKB-UniRule"/>
</dbReference>
<dbReference type="PROSITE" id="PS50071">
    <property type="entry name" value="HOMEOBOX_2"/>
    <property type="match status" value="1"/>
</dbReference>
<comment type="function">
    <text evidence="8">Probable transcription factor.</text>
</comment>
<dbReference type="GO" id="GO:0045893">
    <property type="term" value="P:positive regulation of DNA-templated transcription"/>
    <property type="evidence" value="ECO:0007669"/>
    <property type="project" value="TreeGrafter"/>
</dbReference>
<evidence type="ECO:0000256" key="6">
    <source>
        <dbReference type="ARBA" id="ARBA00023242"/>
    </source>
</evidence>
<evidence type="ECO:0000256" key="12">
    <source>
        <dbReference type="SAM" id="Coils"/>
    </source>
</evidence>
<dbReference type="EMBL" id="CAJGYO010000001">
    <property type="protein sequence ID" value="CAD6202411.1"/>
    <property type="molecule type" value="Genomic_DNA"/>
</dbReference>
<dbReference type="OrthoDB" id="1867783at2759"/>
<feature type="region of interest" description="Disordered" evidence="13">
    <location>
        <begin position="211"/>
        <end position="239"/>
    </location>
</feature>
<dbReference type="GO" id="GO:0043565">
    <property type="term" value="F:sequence-specific DNA binding"/>
    <property type="evidence" value="ECO:0007669"/>
    <property type="project" value="InterPro"/>
</dbReference>
<evidence type="ECO:0000256" key="10">
    <source>
        <dbReference type="RuleBase" id="RU000682"/>
    </source>
</evidence>
<feature type="region of interest" description="Disordered" evidence="13">
    <location>
        <begin position="1"/>
        <end position="20"/>
    </location>
</feature>
<dbReference type="Gene3D" id="1.10.10.60">
    <property type="entry name" value="Homeodomain-like"/>
    <property type="match status" value="1"/>
</dbReference>
<keyword evidence="4 9" id="KW-0371">Homeobox</keyword>
<keyword evidence="12" id="KW-0175">Coiled coil</keyword>
<evidence type="ECO:0000256" key="11">
    <source>
        <dbReference type="RuleBase" id="RU369038"/>
    </source>
</evidence>
<dbReference type="InterPro" id="IPR045224">
    <property type="entry name" value="HDZip_class_I_plant"/>
</dbReference>
<dbReference type="Proteomes" id="UP000604825">
    <property type="component" value="Unassembled WGS sequence"/>
</dbReference>
<keyword evidence="5 11" id="KW-0804">Transcription</keyword>
<dbReference type="InterPro" id="IPR001356">
    <property type="entry name" value="HD"/>
</dbReference>
<dbReference type="InterPro" id="IPR017970">
    <property type="entry name" value="Homeobox_CS"/>
</dbReference>
<feature type="DNA-binding region" description="Homeobox" evidence="9">
    <location>
        <begin position="68"/>
        <end position="123"/>
    </location>
</feature>
<feature type="coiled-coil region" evidence="12">
    <location>
        <begin position="128"/>
        <end position="155"/>
    </location>
</feature>
<comment type="similarity">
    <text evidence="7 11">Belongs to the HD-ZIP homeobox family. Class I subfamily.</text>
</comment>
<evidence type="ECO:0000256" key="3">
    <source>
        <dbReference type="ARBA" id="ARBA00023125"/>
    </source>
</evidence>
<keyword evidence="3 9" id="KW-0238">DNA-binding</keyword>
<protein>
    <recommendedName>
        <fullName evidence="11">Homeobox-leucine zipper protein</fullName>
    </recommendedName>
    <alternativeName>
        <fullName evidence="11">HD-ZIP protein</fullName>
    </alternativeName>
    <alternativeName>
        <fullName evidence="11">Homeodomain transcription factor</fullName>
    </alternativeName>
</protein>